<proteinExistence type="predicted"/>
<organism evidence="5 7">
    <name type="scientific">Denticeps clupeoides</name>
    <name type="common">denticle herring</name>
    <dbReference type="NCBI Taxonomy" id="299321"/>
    <lineage>
        <taxon>Eukaryota</taxon>
        <taxon>Metazoa</taxon>
        <taxon>Chordata</taxon>
        <taxon>Craniata</taxon>
        <taxon>Vertebrata</taxon>
        <taxon>Euteleostomi</taxon>
        <taxon>Actinopterygii</taxon>
        <taxon>Neopterygii</taxon>
        <taxon>Teleostei</taxon>
        <taxon>Clupei</taxon>
        <taxon>Clupeiformes</taxon>
        <taxon>Denticipitoidei</taxon>
        <taxon>Denticipitidae</taxon>
        <taxon>Denticeps</taxon>
    </lineage>
</organism>
<comment type="subcellular location">
    <subcellularLocation>
        <location evidence="1">Secreted</location>
    </subcellularLocation>
</comment>
<dbReference type="PANTHER" id="PTHR46698:SF7">
    <property type="entry name" value="VWFD DOMAIN-CONTAINING PROTEIN"/>
    <property type="match status" value="1"/>
</dbReference>
<dbReference type="InterPro" id="IPR025615">
    <property type="entry name" value="TILa_dom"/>
</dbReference>
<dbReference type="PROSITE" id="PS51233">
    <property type="entry name" value="VWFD"/>
    <property type="match status" value="1"/>
</dbReference>
<evidence type="ECO:0000259" key="4">
    <source>
        <dbReference type="PROSITE" id="PS51233"/>
    </source>
</evidence>
<accession>A0A8C3ZU80</accession>
<dbReference type="GeneTree" id="ENSGT00950000183155"/>
<evidence type="ECO:0000256" key="2">
    <source>
        <dbReference type="ARBA" id="ARBA00022525"/>
    </source>
</evidence>
<dbReference type="GO" id="GO:0005576">
    <property type="term" value="C:extracellular region"/>
    <property type="evidence" value="ECO:0007669"/>
    <property type="project" value="UniProtKB-SubCell"/>
</dbReference>
<evidence type="ECO:0000313" key="7">
    <source>
        <dbReference type="Proteomes" id="UP000694580"/>
    </source>
</evidence>
<name>A0A8C3ZU80_9TELE</name>
<sequence length="155" mass="17068">LDLLFCVICGCQYNGRYLQVGQSFWGDDQCTVKMTCTTGAKLQSQQTSCPLGQTCEVINGIRDCYPLTYATCMVSGDPHYMTFDGETYSFQGTCVYQMAGVCTKKAGLEPFNVLVQNDGRDKKIGSVTKLVEFQVYGNTFVITKEHPGLVMVGSM</sequence>
<dbReference type="Ensembl" id="ENSDCDT00010039552.1">
    <property type="protein sequence ID" value="ENSDCDP00010031926.1"/>
    <property type="gene ID" value="ENSDCDG00010020397.1"/>
</dbReference>
<dbReference type="InterPro" id="IPR001846">
    <property type="entry name" value="VWF_type-D"/>
</dbReference>
<evidence type="ECO:0000256" key="3">
    <source>
        <dbReference type="ARBA" id="ARBA00022729"/>
    </source>
</evidence>
<feature type="domain" description="VWFD" evidence="4">
    <location>
        <begin position="70"/>
        <end position="155"/>
    </location>
</feature>
<dbReference type="AlphaFoldDB" id="A0A8C3ZU80"/>
<reference evidence="6 7" key="1">
    <citation type="submission" date="2020-06" db="EMBL/GenBank/DDBJ databases">
        <authorList>
            <consortium name="Wellcome Sanger Institute Data Sharing"/>
        </authorList>
    </citation>
    <scope>NUCLEOTIDE SEQUENCE [LARGE SCALE GENOMIC DNA]</scope>
</reference>
<keyword evidence="7" id="KW-1185">Reference proteome</keyword>
<dbReference type="PANTHER" id="PTHR46698">
    <property type="entry name" value="CROSSVEINLESS 2"/>
    <property type="match status" value="1"/>
</dbReference>
<reference evidence="5" key="2">
    <citation type="submission" date="2025-05" db="UniProtKB">
        <authorList>
            <consortium name="Ensembl"/>
        </authorList>
    </citation>
    <scope>IDENTIFICATION</scope>
</reference>
<dbReference type="Pfam" id="PF12714">
    <property type="entry name" value="TILa"/>
    <property type="match status" value="1"/>
</dbReference>
<dbReference type="Pfam" id="PF00094">
    <property type="entry name" value="VWD"/>
    <property type="match status" value="1"/>
</dbReference>
<dbReference type="Proteomes" id="UP000694580">
    <property type="component" value="Chromosome 20"/>
</dbReference>
<evidence type="ECO:0000313" key="5">
    <source>
        <dbReference type="Ensembl" id="ENSDCDP00010026728.1"/>
    </source>
</evidence>
<keyword evidence="2" id="KW-0964">Secreted</keyword>
<evidence type="ECO:0000256" key="1">
    <source>
        <dbReference type="ARBA" id="ARBA00004613"/>
    </source>
</evidence>
<protein>
    <recommendedName>
        <fullName evidence="4">VWFD domain-containing protein</fullName>
    </recommendedName>
</protein>
<keyword evidence="3" id="KW-0732">Signal</keyword>
<dbReference type="Ensembl" id="ENSDCDT00010033146.1">
    <property type="protein sequence ID" value="ENSDCDP00010026728.1"/>
    <property type="gene ID" value="ENSDCDG00010017005.1"/>
</dbReference>
<dbReference type="GO" id="GO:0030513">
    <property type="term" value="P:positive regulation of BMP signaling pathway"/>
    <property type="evidence" value="ECO:0007669"/>
    <property type="project" value="TreeGrafter"/>
</dbReference>
<dbReference type="InterPro" id="IPR052424">
    <property type="entry name" value="Kielin_Chordin-BMP_Reg"/>
</dbReference>
<evidence type="ECO:0000313" key="6">
    <source>
        <dbReference type="Ensembl" id="ENSDCDP00010031926.1"/>
    </source>
</evidence>